<dbReference type="KEGG" id="vg:64766347"/>
<evidence type="ECO:0000313" key="2">
    <source>
        <dbReference type="Proteomes" id="UP000241290"/>
    </source>
</evidence>
<organism evidence="1 2">
    <name type="scientific">Rhodococcus phage Finch</name>
    <dbReference type="NCBI Taxonomy" id="2094144"/>
    <lineage>
        <taxon>Viruses</taxon>
        <taxon>Duplodnaviria</taxon>
        <taxon>Heunggongvirae</taxon>
        <taxon>Uroviricota</taxon>
        <taxon>Caudoviricetes</taxon>
        <taxon>Finchvirus</taxon>
        <taxon>Finchvirus finch</taxon>
    </lineage>
</organism>
<proteinExistence type="predicted"/>
<reference evidence="2" key="1">
    <citation type="submission" date="2018-02" db="EMBL/GenBank/DDBJ databases">
        <authorList>
            <person name="Cohen D.B."/>
            <person name="Kent A.D."/>
        </authorList>
    </citation>
    <scope>NUCLEOTIDE SEQUENCE [LARGE SCALE GENOMIC DNA]</scope>
</reference>
<gene>
    <name evidence="1" type="primary">94</name>
    <name evidence="1" type="ORF">SEA_FINCH_94</name>
</gene>
<sequence length="106" mass="12755">MGIHTESLYVVECDTCQEQLNVREDTYSWEHYEDARAEAESHNWVIDTRKGQEVHVYCPECARCDFCPPDTERRYSDWMQFDKTIQRTYCYVHEATAKKDYALRMQ</sequence>
<name>A0A2P1JXG5_9CAUD</name>
<keyword evidence="2" id="KW-1185">Reference proteome</keyword>
<accession>A0A2P1JXG5</accession>
<protein>
    <submittedName>
        <fullName evidence="1">Uncharacterized protein</fullName>
    </submittedName>
</protein>
<dbReference type="GeneID" id="64766347"/>
<dbReference type="RefSeq" id="YP_010059116.1">
    <property type="nucleotide sequence ID" value="NC_054724.1"/>
</dbReference>
<dbReference type="Proteomes" id="UP000241290">
    <property type="component" value="Genome"/>
</dbReference>
<dbReference type="EMBL" id="MG962366">
    <property type="protein sequence ID" value="AVO25026.1"/>
    <property type="molecule type" value="Genomic_DNA"/>
</dbReference>
<evidence type="ECO:0000313" key="1">
    <source>
        <dbReference type="EMBL" id="AVO25026.1"/>
    </source>
</evidence>